<evidence type="ECO:0000313" key="6">
    <source>
        <dbReference type="EMBL" id="JAT06772.1"/>
    </source>
</evidence>
<protein>
    <recommendedName>
        <fullName evidence="7">Vesicular, overexpressed in cancer, prosurvival protein 1</fullName>
    </recommendedName>
</protein>
<keyword evidence="2" id="KW-1133">Transmembrane helix</keyword>
<dbReference type="EMBL" id="GECU01005882">
    <property type="protein sequence ID" value="JAT01825.1"/>
    <property type="molecule type" value="Transcribed_RNA"/>
</dbReference>
<dbReference type="EMBL" id="GECU01000935">
    <property type="protein sequence ID" value="JAT06772.1"/>
    <property type="molecule type" value="Transcribed_RNA"/>
</dbReference>
<dbReference type="AlphaFoldDB" id="A0A1B6JRF9"/>
<name>A0A1B6JRF9_9HEMI</name>
<evidence type="ECO:0000313" key="5">
    <source>
        <dbReference type="EMBL" id="JAT01825.1"/>
    </source>
</evidence>
<evidence type="ECO:0000256" key="3">
    <source>
        <dbReference type="SAM" id="SignalP"/>
    </source>
</evidence>
<sequence length="176" mass="19090">MAIANYVLSSTLMLIVLATSEVHGFIKCESFRTFSTDYTLCSEGQYCCGANNLNCCSYASTNNNNPMEAVFGILLLLIIFVCCPWMCYRCCCRRTTSRGFVYSQAGTTTSVSVSLPPGSQQQVPYPTVVPYPQQTPYPPQYATNPYFGVPPPAYGPPVQAGVQQASAPTAPPYAQS</sequence>
<evidence type="ECO:0000256" key="2">
    <source>
        <dbReference type="SAM" id="Phobius"/>
    </source>
</evidence>
<organism evidence="5">
    <name type="scientific">Homalodisca liturata</name>
    <dbReference type="NCBI Taxonomy" id="320908"/>
    <lineage>
        <taxon>Eukaryota</taxon>
        <taxon>Metazoa</taxon>
        <taxon>Ecdysozoa</taxon>
        <taxon>Arthropoda</taxon>
        <taxon>Hexapoda</taxon>
        <taxon>Insecta</taxon>
        <taxon>Pterygota</taxon>
        <taxon>Neoptera</taxon>
        <taxon>Paraneoptera</taxon>
        <taxon>Hemiptera</taxon>
        <taxon>Auchenorrhyncha</taxon>
        <taxon>Membracoidea</taxon>
        <taxon>Cicadellidae</taxon>
        <taxon>Cicadellinae</taxon>
        <taxon>Proconiini</taxon>
        <taxon>Homalodisca</taxon>
    </lineage>
</organism>
<evidence type="ECO:0000313" key="4">
    <source>
        <dbReference type="EMBL" id="JAS91058.1"/>
    </source>
</evidence>
<feature type="region of interest" description="Disordered" evidence="1">
    <location>
        <begin position="157"/>
        <end position="176"/>
    </location>
</feature>
<evidence type="ECO:0008006" key="7">
    <source>
        <dbReference type="Google" id="ProtNLM"/>
    </source>
</evidence>
<gene>
    <name evidence="6" type="ORF">g.16839</name>
    <name evidence="5" type="ORF">g.16840</name>
    <name evidence="4" type="ORF">g.16841</name>
</gene>
<dbReference type="EMBL" id="GECU01016648">
    <property type="protein sequence ID" value="JAS91058.1"/>
    <property type="molecule type" value="Transcribed_RNA"/>
</dbReference>
<accession>A0A1B6JRF9</accession>
<reference evidence="5" key="1">
    <citation type="submission" date="2015-11" db="EMBL/GenBank/DDBJ databases">
        <title>De novo transcriptome assembly of four potential Pierce s Disease insect vectors from Arizona vineyards.</title>
        <authorList>
            <person name="Tassone E.E."/>
        </authorList>
    </citation>
    <scope>NUCLEOTIDE SEQUENCE</scope>
</reference>
<evidence type="ECO:0000256" key="1">
    <source>
        <dbReference type="SAM" id="MobiDB-lite"/>
    </source>
</evidence>
<keyword evidence="2" id="KW-0812">Transmembrane</keyword>
<feature type="transmembrane region" description="Helical" evidence="2">
    <location>
        <begin position="69"/>
        <end position="88"/>
    </location>
</feature>
<proteinExistence type="predicted"/>
<feature type="chain" id="PRO_5008585976" description="Vesicular, overexpressed in cancer, prosurvival protein 1" evidence="3">
    <location>
        <begin position="25"/>
        <end position="176"/>
    </location>
</feature>
<keyword evidence="3" id="KW-0732">Signal</keyword>
<feature type="signal peptide" evidence="3">
    <location>
        <begin position="1"/>
        <end position="24"/>
    </location>
</feature>
<keyword evidence="2" id="KW-0472">Membrane</keyword>